<dbReference type="RefSeq" id="WP_248910117.1">
    <property type="nucleotide sequence ID" value="NZ_CP109980.1"/>
</dbReference>
<gene>
    <name evidence="1" type="ORF">ACFQL7_23100</name>
</gene>
<evidence type="ECO:0000313" key="1">
    <source>
        <dbReference type="EMBL" id="MFC7192416.1"/>
    </source>
</evidence>
<reference evidence="1 2" key="1">
    <citation type="journal article" date="2019" name="Int. J. Syst. Evol. Microbiol.">
        <title>The Global Catalogue of Microorganisms (GCM) 10K type strain sequencing project: providing services to taxonomists for standard genome sequencing and annotation.</title>
        <authorList>
            <consortium name="The Broad Institute Genomics Platform"/>
            <consortium name="The Broad Institute Genome Sequencing Center for Infectious Disease"/>
            <person name="Wu L."/>
            <person name="Ma J."/>
        </authorList>
    </citation>
    <scope>NUCLEOTIDE SEQUENCE [LARGE SCALE GENOMIC DNA]</scope>
    <source>
        <strain evidence="1 2">RDMS1</strain>
    </source>
</reference>
<name>A0ABD5YW03_9EURY</name>
<evidence type="ECO:0000313" key="2">
    <source>
        <dbReference type="Proteomes" id="UP001596417"/>
    </source>
</evidence>
<dbReference type="Proteomes" id="UP001596417">
    <property type="component" value="Unassembled WGS sequence"/>
</dbReference>
<dbReference type="AlphaFoldDB" id="A0ABD5YW03"/>
<organism evidence="1 2">
    <name type="scientific">Halocatena marina</name>
    <dbReference type="NCBI Taxonomy" id="2934937"/>
    <lineage>
        <taxon>Archaea</taxon>
        <taxon>Methanobacteriati</taxon>
        <taxon>Methanobacteriota</taxon>
        <taxon>Stenosarchaea group</taxon>
        <taxon>Halobacteria</taxon>
        <taxon>Halobacteriales</taxon>
        <taxon>Natronomonadaceae</taxon>
        <taxon>Halocatena</taxon>
    </lineage>
</organism>
<comment type="caution">
    <text evidence="1">The sequence shown here is derived from an EMBL/GenBank/DDBJ whole genome shotgun (WGS) entry which is preliminary data.</text>
</comment>
<proteinExistence type="predicted"/>
<sequence length="54" mass="6097">MKQESIVSVVINRSAITIEATIDVKGNVLSTIQKRARTEDCSTEERSLEEQFIE</sequence>
<dbReference type="GeneID" id="76202091"/>
<dbReference type="EMBL" id="JBHTAX010000004">
    <property type="protein sequence ID" value="MFC7192416.1"/>
    <property type="molecule type" value="Genomic_DNA"/>
</dbReference>
<protein>
    <submittedName>
        <fullName evidence="1">Uncharacterized protein</fullName>
    </submittedName>
</protein>
<accession>A0ABD5YW03</accession>
<keyword evidence="2" id="KW-1185">Reference proteome</keyword>